<proteinExistence type="predicted"/>
<dbReference type="Proteomes" id="UP001279410">
    <property type="component" value="Unassembled WGS sequence"/>
</dbReference>
<protein>
    <submittedName>
        <fullName evidence="2">Uncharacterized protein</fullName>
    </submittedName>
</protein>
<sequence length="137" mass="14281">MSSADTPTKGSEPKNKEAASRLCPTSCGSSISGRDPHPMCIACIGAEHAQALLADPQSCPHCVSISEKILERQLRVAVANNQDPSLSGATPKAKTSTHLPRAAPMLNLQTCEELLEGEICGEEAEGDTNSDLGSPGR</sequence>
<feature type="region of interest" description="Disordered" evidence="1">
    <location>
        <begin position="1"/>
        <end position="23"/>
    </location>
</feature>
<feature type="compositionally biased region" description="Polar residues" evidence="1">
    <location>
        <begin position="81"/>
        <end position="98"/>
    </location>
</feature>
<reference evidence="2" key="1">
    <citation type="submission" date="2022-08" db="EMBL/GenBank/DDBJ databases">
        <title>Genome sequencing of akame (Lates japonicus).</title>
        <authorList>
            <person name="Hashiguchi Y."/>
            <person name="Takahashi H."/>
        </authorList>
    </citation>
    <scope>NUCLEOTIDE SEQUENCE</scope>
    <source>
        <strain evidence="2">Kochi</strain>
    </source>
</reference>
<dbReference type="AlphaFoldDB" id="A0AAD3MNL2"/>
<gene>
    <name evidence="2" type="ORF">AKAME5_002869700</name>
</gene>
<name>A0AAD3MNL2_LATJO</name>
<evidence type="ECO:0000256" key="1">
    <source>
        <dbReference type="SAM" id="MobiDB-lite"/>
    </source>
</evidence>
<accession>A0AAD3MNL2</accession>
<dbReference type="EMBL" id="BRZM01004417">
    <property type="protein sequence ID" value="GLD57022.1"/>
    <property type="molecule type" value="Genomic_DNA"/>
</dbReference>
<evidence type="ECO:0000313" key="2">
    <source>
        <dbReference type="EMBL" id="GLD57022.1"/>
    </source>
</evidence>
<comment type="caution">
    <text evidence="2">The sequence shown here is derived from an EMBL/GenBank/DDBJ whole genome shotgun (WGS) entry which is preliminary data.</text>
</comment>
<organism evidence="2 3">
    <name type="scientific">Lates japonicus</name>
    <name type="common">Japanese lates</name>
    <dbReference type="NCBI Taxonomy" id="270547"/>
    <lineage>
        <taxon>Eukaryota</taxon>
        <taxon>Metazoa</taxon>
        <taxon>Chordata</taxon>
        <taxon>Craniata</taxon>
        <taxon>Vertebrata</taxon>
        <taxon>Euteleostomi</taxon>
        <taxon>Actinopterygii</taxon>
        <taxon>Neopterygii</taxon>
        <taxon>Teleostei</taxon>
        <taxon>Neoteleostei</taxon>
        <taxon>Acanthomorphata</taxon>
        <taxon>Carangaria</taxon>
        <taxon>Carangaria incertae sedis</taxon>
        <taxon>Centropomidae</taxon>
        <taxon>Lates</taxon>
    </lineage>
</organism>
<keyword evidence="3" id="KW-1185">Reference proteome</keyword>
<feature type="region of interest" description="Disordered" evidence="1">
    <location>
        <begin position="81"/>
        <end position="101"/>
    </location>
</feature>
<evidence type="ECO:0000313" key="3">
    <source>
        <dbReference type="Proteomes" id="UP001279410"/>
    </source>
</evidence>